<organism evidence="1 2">
    <name type="scientific">Helianthus annuus</name>
    <name type="common">Common sunflower</name>
    <dbReference type="NCBI Taxonomy" id="4232"/>
    <lineage>
        <taxon>Eukaryota</taxon>
        <taxon>Viridiplantae</taxon>
        <taxon>Streptophyta</taxon>
        <taxon>Embryophyta</taxon>
        <taxon>Tracheophyta</taxon>
        <taxon>Spermatophyta</taxon>
        <taxon>Magnoliopsida</taxon>
        <taxon>eudicotyledons</taxon>
        <taxon>Gunneridae</taxon>
        <taxon>Pentapetalae</taxon>
        <taxon>asterids</taxon>
        <taxon>campanulids</taxon>
        <taxon>Asterales</taxon>
        <taxon>Asteraceae</taxon>
        <taxon>Asteroideae</taxon>
        <taxon>Heliantheae alliance</taxon>
        <taxon>Heliantheae</taxon>
        <taxon>Helianthus</taxon>
    </lineage>
</organism>
<gene>
    <name evidence="1" type="ORF">HanXRQr2_Chr16g0759961</name>
</gene>
<accession>A0A9K3DVE7</accession>
<dbReference type="Proteomes" id="UP000215914">
    <property type="component" value="Unassembled WGS sequence"/>
</dbReference>
<sequence length="141" mass="15766">MTSLRSLYLRVLVLGEGAPVGDFLFSDPSSRSCSLILSPEYSDRRSTPARFLEEPPCLELLMSSAWHQSQTSGGSPDSLHTSVGSGGGTLYIGKSCQRNQHHRTCNILFQHPPLYIHIYICILLRSLPLSFRERNKTCRDV</sequence>
<evidence type="ECO:0000313" key="2">
    <source>
        <dbReference type="Proteomes" id="UP000215914"/>
    </source>
</evidence>
<protein>
    <submittedName>
        <fullName evidence="1">Uncharacterized protein</fullName>
    </submittedName>
</protein>
<comment type="caution">
    <text evidence="1">The sequence shown here is derived from an EMBL/GenBank/DDBJ whole genome shotgun (WGS) entry which is preliminary data.</text>
</comment>
<dbReference type="AlphaFoldDB" id="A0A9K3DVE7"/>
<dbReference type="EMBL" id="MNCJ02000331">
    <property type="protein sequence ID" value="KAF5761003.1"/>
    <property type="molecule type" value="Genomic_DNA"/>
</dbReference>
<evidence type="ECO:0000313" key="1">
    <source>
        <dbReference type="EMBL" id="KAF5761003.1"/>
    </source>
</evidence>
<proteinExistence type="predicted"/>
<reference evidence="1" key="2">
    <citation type="submission" date="2020-06" db="EMBL/GenBank/DDBJ databases">
        <title>Helianthus annuus Genome sequencing and assembly Release 2.</title>
        <authorList>
            <person name="Gouzy J."/>
            <person name="Langlade N."/>
            <person name="Munos S."/>
        </authorList>
    </citation>
    <scope>NUCLEOTIDE SEQUENCE</scope>
    <source>
        <tissue evidence="1">Leaves</tissue>
    </source>
</reference>
<name>A0A9K3DVE7_HELAN</name>
<dbReference type="Gramene" id="mRNA:HanXRQr2_Chr16g0759961">
    <property type="protein sequence ID" value="mRNA:HanXRQr2_Chr16g0759961"/>
    <property type="gene ID" value="HanXRQr2_Chr16g0759961"/>
</dbReference>
<keyword evidence="2" id="KW-1185">Reference proteome</keyword>
<reference evidence="1" key="1">
    <citation type="journal article" date="2017" name="Nature">
        <title>The sunflower genome provides insights into oil metabolism, flowering and Asterid evolution.</title>
        <authorList>
            <person name="Badouin H."/>
            <person name="Gouzy J."/>
            <person name="Grassa C.J."/>
            <person name="Murat F."/>
            <person name="Staton S.E."/>
            <person name="Cottret L."/>
            <person name="Lelandais-Briere C."/>
            <person name="Owens G.L."/>
            <person name="Carrere S."/>
            <person name="Mayjonade B."/>
            <person name="Legrand L."/>
            <person name="Gill N."/>
            <person name="Kane N.C."/>
            <person name="Bowers J.E."/>
            <person name="Hubner S."/>
            <person name="Bellec A."/>
            <person name="Berard A."/>
            <person name="Berges H."/>
            <person name="Blanchet N."/>
            <person name="Boniface M.C."/>
            <person name="Brunel D."/>
            <person name="Catrice O."/>
            <person name="Chaidir N."/>
            <person name="Claudel C."/>
            <person name="Donnadieu C."/>
            <person name="Faraut T."/>
            <person name="Fievet G."/>
            <person name="Helmstetter N."/>
            <person name="King M."/>
            <person name="Knapp S.J."/>
            <person name="Lai Z."/>
            <person name="Le Paslier M.C."/>
            <person name="Lippi Y."/>
            <person name="Lorenzon L."/>
            <person name="Mandel J.R."/>
            <person name="Marage G."/>
            <person name="Marchand G."/>
            <person name="Marquand E."/>
            <person name="Bret-Mestries E."/>
            <person name="Morien E."/>
            <person name="Nambeesan S."/>
            <person name="Nguyen T."/>
            <person name="Pegot-Espagnet P."/>
            <person name="Pouilly N."/>
            <person name="Raftis F."/>
            <person name="Sallet E."/>
            <person name="Schiex T."/>
            <person name="Thomas J."/>
            <person name="Vandecasteele C."/>
            <person name="Vares D."/>
            <person name="Vear F."/>
            <person name="Vautrin S."/>
            <person name="Crespi M."/>
            <person name="Mangin B."/>
            <person name="Burke J.M."/>
            <person name="Salse J."/>
            <person name="Munos S."/>
            <person name="Vincourt P."/>
            <person name="Rieseberg L.H."/>
            <person name="Langlade N.B."/>
        </authorList>
    </citation>
    <scope>NUCLEOTIDE SEQUENCE</scope>
    <source>
        <tissue evidence="1">Leaves</tissue>
    </source>
</reference>